<dbReference type="PROSITE" id="PS50039">
    <property type="entry name" value="FORK_HEAD_3"/>
    <property type="match status" value="1"/>
</dbReference>
<dbReference type="InterPro" id="IPR050211">
    <property type="entry name" value="FOX_domain-containing"/>
</dbReference>
<dbReference type="OrthoDB" id="5954824at2759"/>
<dbReference type="RefSeq" id="XP_038070295.1">
    <property type="nucleotide sequence ID" value="XM_038214367.1"/>
</dbReference>
<dbReference type="GO" id="GO:0009653">
    <property type="term" value="P:anatomical structure morphogenesis"/>
    <property type="evidence" value="ECO:0007669"/>
    <property type="project" value="TreeGrafter"/>
</dbReference>
<dbReference type="PANTHER" id="PTHR11829">
    <property type="entry name" value="FORKHEAD BOX PROTEIN"/>
    <property type="match status" value="1"/>
</dbReference>
<dbReference type="GeneID" id="119739448"/>
<dbReference type="GO" id="GO:0005634">
    <property type="term" value="C:nucleus"/>
    <property type="evidence" value="ECO:0007669"/>
    <property type="project" value="UniProtKB-SubCell"/>
</dbReference>
<evidence type="ECO:0000256" key="5">
    <source>
        <dbReference type="ARBA" id="ARBA00023242"/>
    </source>
</evidence>
<feature type="compositionally biased region" description="Polar residues" evidence="7">
    <location>
        <begin position="400"/>
        <end position="423"/>
    </location>
</feature>
<accession>A0A914B1Q8</accession>
<evidence type="ECO:0000313" key="9">
    <source>
        <dbReference type="EnsemblMetazoa" id="XP_038070295.1"/>
    </source>
</evidence>
<keyword evidence="4" id="KW-0804">Transcription</keyword>
<evidence type="ECO:0000256" key="3">
    <source>
        <dbReference type="ARBA" id="ARBA00023125"/>
    </source>
</evidence>
<dbReference type="PROSITE" id="PS00657">
    <property type="entry name" value="FORK_HEAD_1"/>
    <property type="match status" value="1"/>
</dbReference>
<dbReference type="PROSITE" id="PS00658">
    <property type="entry name" value="FORK_HEAD_2"/>
    <property type="match status" value="1"/>
</dbReference>
<dbReference type="InterPro" id="IPR018122">
    <property type="entry name" value="TF_fork_head_CS_1"/>
</dbReference>
<feature type="domain" description="Fork-head" evidence="8">
    <location>
        <begin position="93"/>
        <end position="187"/>
    </location>
</feature>
<reference evidence="9" key="1">
    <citation type="submission" date="2022-11" db="UniProtKB">
        <authorList>
            <consortium name="EnsemblMetazoa"/>
        </authorList>
    </citation>
    <scope>IDENTIFICATION</scope>
</reference>
<keyword evidence="2" id="KW-0805">Transcription regulation</keyword>
<evidence type="ECO:0000256" key="2">
    <source>
        <dbReference type="ARBA" id="ARBA00023015"/>
    </source>
</evidence>
<dbReference type="PANTHER" id="PTHR11829:SF388">
    <property type="entry name" value="FORK HEAD DOMAIN-CONTAINING PROTEIN L1-RELATED"/>
    <property type="match status" value="1"/>
</dbReference>
<dbReference type="SUPFAM" id="SSF46785">
    <property type="entry name" value="Winged helix' DNA-binding domain"/>
    <property type="match status" value="1"/>
</dbReference>
<dbReference type="RefSeq" id="XP_038070335.1">
    <property type="nucleotide sequence ID" value="XM_038214407.1"/>
</dbReference>
<feature type="DNA-binding region" description="Fork-head" evidence="6">
    <location>
        <begin position="93"/>
        <end position="187"/>
    </location>
</feature>
<evidence type="ECO:0000256" key="1">
    <source>
        <dbReference type="ARBA" id="ARBA00004123"/>
    </source>
</evidence>
<feature type="region of interest" description="Disordered" evidence="7">
    <location>
        <begin position="188"/>
        <end position="288"/>
    </location>
</feature>
<keyword evidence="3 6" id="KW-0238">DNA-binding</keyword>
<dbReference type="GO" id="GO:0030154">
    <property type="term" value="P:cell differentiation"/>
    <property type="evidence" value="ECO:0007669"/>
    <property type="project" value="TreeGrafter"/>
</dbReference>
<dbReference type="InterPro" id="IPR030456">
    <property type="entry name" value="TF_fork_head_CS_2"/>
</dbReference>
<dbReference type="EnsemblMetazoa" id="XM_038214407.1">
    <property type="protein sequence ID" value="XP_038070335.1"/>
    <property type="gene ID" value="LOC119739448"/>
</dbReference>
<evidence type="ECO:0000313" key="10">
    <source>
        <dbReference type="Proteomes" id="UP000887568"/>
    </source>
</evidence>
<dbReference type="Pfam" id="PF00250">
    <property type="entry name" value="Forkhead"/>
    <property type="match status" value="1"/>
</dbReference>
<dbReference type="AlphaFoldDB" id="A0A914B1Q8"/>
<keyword evidence="5 6" id="KW-0539">Nucleus</keyword>
<dbReference type="InterPro" id="IPR001766">
    <property type="entry name" value="Fork_head_dom"/>
</dbReference>
<protein>
    <recommendedName>
        <fullName evidence="8">Fork-head domain-containing protein</fullName>
    </recommendedName>
</protein>
<name>A0A914B1Q8_PATMI</name>
<keyword evidence="10" id="KW-1185">Reference proteome</keyword>
<evidence type="ECO:0000256" key="6">
    <source>
        <dbReference type="PROSITE-ProRule" id="PRU00089"/>
    </source>
</evidence>
<dbReference type="EnsemblMetazoa" id="XM_038214367.1">
    <property type="protein sequence ID" value="XP_038070295.1"/>
    <property type="gene ID" value="LOC119739420"/>
</dbReference>
<feature type="compositionally biased region" description="Polar residues" evidence="7">
    <location>
        <begin position="211"/>
        <end position="229"/>
    </location>
</feature>
<dbReference type="Proteomes" id="UP000887568">
    <property type="component" value="Unplaced"/>
</dbReference>
<evidence type="ECO:0000256" key="4">
    <source>
        <dbReference type="ARBA" id="ARBA00023163"/>
    </source>
</evidence>
<feature type="compositionally biased region" description="Polar residues" evidence="7">
    <location>
        <begin position="236"/>
        <end position="256"/>
    </location>
</feature>
<dbReference type="SMART" id="SM00339">
    <property type="entry name" value="FH"/>
    <property type="match status" value="1"/>
</dbReference>
<dbReference type="InterPro" id="IPR036390">
    <property type="entry name" value="WH_DNA-bd_sf"/>
</dbReference>
<evidence type="ECO:0000259" key="8">
    <source>
        <dbReference type="PROSITE" id="PS50039"/>
    </source>
</evidence>
<evidence type="ECO:0000256" key="7">
    <source>
        <dbReference type="SAM" id="MobiDB-lite"/>
    </source>
</evidence>
<dbReference type="FunFam" id="1.10.10.10:FF:000016">
    <property type="entry name" value="Forkhead box protein I1"/>
    <property type="match status" value="1"/>
</dbReference>
<dbReference type="GO" id="GO:0000981">
    <property type="term" value="F:DNA-binding transcription factor activity, RNA polymerase II-specific"/>
    <property type="evidence" value="ECO:0007669"/>
    <property type="project" value="TreeGrafter"/>
</dbReference>
<dbReference type="GeneID" id="119739420"/>
<feature type="region of interest" description="Disordered" evidence="7">
    <location>
        <begin position="394"/>
        <end position="460"/>
    </location>
</feature>
<dbReference type="Gene3D" id="1.10.10.10">
    <property type="entry name" value="Winged helix-like DNA-binding domain superfamily/Winged helix DNA-binding domain"/>
    <property type="match status" value="1"/>
</dbReference>
<comment type="subcellular location">
    <subcellularLocation>
        <location evidence="1 6">Nucleus</location>
    </subcellularLocation>
</comment>
<proteinExistence type="predicted"/>
<dbReference type="PRINTS" id="PR00053">
    <property type="entry name" value="FORKHEAD"/>
</dbReference>
<dbReference type="InterPro" id="IPR036388">
    <property type="entry name" value="WH-like_DNA-bd_sf"/>
</dbReference>
<organism evidence="9 10">
    <name type="scientific">Patiria miniata</name>
    <name type="common">Bat star</name>
    <name type="synonym">Asterina miniata</name>
    <dbReference type="NCBI Taxonomy" id="46514"/>
    <lineage>
        <taxon>Eukaryota</taxon>
        <taxon>Metazoa</taxon>
        <taxon>Echinodermata</taxon>
        <taxon>Eleutherozoa</taxon>
        <taxon>Asterozoa</taxon>
        <taxon>Asteroidea</taxon>
        <taxon>Valvatacea</taxon>
        <taxon>Valvatida</taxon>
        <taxon>Asterinidae</taxon>
        <taxon>Patiria</taxon>
    </lineage>
</organism>
<sequence length="522" mass="57037">MPMYAFNSVENSGNTPPSANLGLTMQASFASANPATPNSLGVMHPVFQDQSYYRHPSYSGMPVSVYSHDQYSSIARGYGPYGHQQQNPKDMVKPPYSYIALIAMAIMNAPEKRCTLNGIYSFIMDRFPFYRENKQGWQNSIRHNLSLNDCFIKIPRDDKKPGKGSYWSLDPDSYNMFDNGSYLRRRKRFKRNKTIQEKEERERLNEGHSGDATSQELINHQNGVSSGTEESGHPAESTSPMTATSKVLTSNSSTPLLTPKVEPVDSPVLRESPGNSRHLSGDGTMMTTSPSSYTVDNIMTVHHDRDSTNGCNSDLNPGGHPLPGRPVVGQLVSPQPLSYNQTYHSGPGGVSCSKKTTGMTGNVNLVNHGMNYHCNMYEPDLSMGKHMAIAPTPEEVHQEQGLSQRPSPQGPNSIMTSQPSNLSPVHRGGTTGSNSWYQGPSPADLHGTSTGSHGQSFGMYDSQRLPSQRLMALSHNSPVTLGLNTGDSCQLAATSYRSPTGTTAPGMYHVAGQYSSYDCSKY</sequence>
<dbReference type="GO" id="GO:0000978">
    <property type="term" value="F:RNA polymerase II cis-regulatory region sequence-specific DNA binding"/>
    <property type="evidence" value="ECO:0007669"/>
    <property type="project" value="TreeGrafter"/>
</dbReference>
<feature type="compositionally biased region" description="Basic and acidic residues" evidence="7">
    <location>
        <begin position="194"/>
        <end position="209"/>
    </location>
</feature>